<evidence type="ECO:0000313" key="2">
    <source>
        <dbReference type="EMBL" id="OGY45213.1"/>
    </source>
</evidence>
<evidence type="ECO:0000256" key="1">
    <source>
        <dbReference type="SAM" id="Phobius"/>
    </source>
</evidence>
<comment type="caution">
    <text evidence="2">The sequence shown here is derived from an EMBL/GenBank/DDBJ whole genome shotgun (WGS) entry which is preliminary data.</text>
</comment>
<protein>
    <submittedName>
        <fullName evidence="2">Uncharacterized protein</fullName>
    </submittedName>
</protein>
<keyword evidence="1" id="KW-1133">Transmembrane helix</keyword>
<feature type="transmembrane region" description="Helical" evidence="1">
    <location>
        <begin position="72"/>
        <end position="91"/>
    </location>
</feature>
<dbReference type="AlphaFoldDB" id="A0A1G1XYP4"/>
<accession>A0A1G1XYP4</accession>
<organism evidence="2 3">
    <name type="scientific">Candidatus Buchananbacteria bacterium RIFCSPHIGHO2_01_FULL_44_11</name>
    <dbReference type="NCBI Taxonomy" id="1797535"/>
    <lineage>
        <taxon>Bacteria</taxon>
        <taxon>Candidatus Buchananiibacteriota</taxon>
    </lineage>
</organism>
<keyword evidence="1" id="KW-0812">Transmembrane</keyword>
<reference evidence="2 3" key="1">
    <citation type="journal article" date="2016" name="Nat. Commun.">
        <title>Thousands of microbial genomes shed light on interconnected biogeochemical processes in an aquifer system.</title>
        <authorList>
            <person name="Anantharaman K."/>
            <person name="Brown C.T."/>
            <person name="Hug L.A."/>
            <person name="Sharon I."/>
            <person name="Castelle C.J."/>
            <person name="Probst A.J."/>
            <person name="Thomas B.C."/>
            <person name="Singh A."/>
            <person name="Wilkins M.J."/>
            <person name="Karaoz U."/>
            <person name="Brodie E.L."/>
            <person name="Williams K.H."/>
            <person name="Hubbard S.S."/>
            <person name="Banfield J.F."/>
        </authorList>
    </citation>
    <scope>NUCLEOTIDE SEQUENCE [LARGE SCALE GENOMIC DNA]</scope>
</reference>
<feature type="transmembrane region" description="Helical" evidence="1">
    <location>
        <begin position="112"/>
        <end position="133"/>
    </location>
</feature>
<proteinExistence type="predicted"/>
<dbReference type="InterPro" id="IPR043993">
    <property type="entry name" value="T4SS_pilin"/>
</dbReference>
<dbReference type="STRING" id="1797535.A2744_00650"/>
<keyword evidence="1" id="KW-0472">Membrane</keyword>
<dbReference type="EMBL" id="MHIE01000024">
    <property type="protein sequence ID" value="OGY45213.1"/>
    <property type="molecule type" value="Genomic_DNA"/>
</dbReference>
<sequence>MKKLLLQIICLISLVSFAFLPIMIIAAEEDDKNPASPSLAGDINQQLQPVGDVYGQTGTISESSLAETVAEIIKAVLALLGIIFIALMVYAGFMWMTSAGNEDRVEKAKKTIVAAVIGTVIIICAYIITAFVINSLQSATAG</sequence>
<gene>
    <name evidence="2" type="ORF">A2744_00650</name>
</gene>
<dbReference type="Pfam" id="PF18895">
    <property type="entry name" value="T4SS_pilin"/>
    <property type="match status" value="1"/>
</dbReference>
<name>A0A1G1XYP4_9BACT</name>
<evidence type="ECO:0000313" key="3">
    <source>
        <dbReference type="Proteomes" id="UP000178240"/>
    </source>
</evidence>
<dbReference type="Proteomes" id="UP000178240">
    <property type="component" value="Unassembled WGS sequence"/>
</dbReference>